<dbReference type="CDD" id="cd00093">
    <property type="entry name" value="HTH_XRE"/>
    <property type="match status" value="1"/>
</dbReference>
<dbReference type="SUPFAM" id="SSF46894">
    <property type="entry name" value="C-terminal effector domain of the bipartite response regulators"/>
    <property type="match status" value="1"/>
</dbReference>
<dbReference type="InterPro" id="IPR011990">
    <property type="entry name" value="TPR-like_helical_dom_sf"/>
</dbReference>
<dbReference type="Gene3D" id="1.10.10.10">
    <property type="entry name" value="Winged helix-like DNA-binding domain superfamily/Winged helix DNA-binding domain"/>
    <property type="match status" value="1"/>
</dbReference>
<dbReference type="Pfam" id="PF03704">
    <property type="entry name" value="BTAD"/>
    <property type="match status" value="1"/>
</dbReference>
<organism evidence="10 11">
    <name type="scientific">Streptomyces althioticus subsp. attaecolombicae</name>
    <dbReference type="NCBI Taxonomy" id="3075534"/>
    <lineage>
        <taxon>Bacteria</taxon>
        <taxon>Bacillati</taxon>
        <taxon>Actinomycetota</taxon>
        <taxon>Actinomycetes</taxon>
        <taxon>Kitasatosporales</taxon>
        <taxon>Streptomycetaceae</taxon>
        <taxon>Streptomyces</taxon>
        <taxon>Streptomyces althioticus group</taxon>
    </lineage>
</organism>
<dbReference type="Pfam" id="PF01381">
    <property type="entry name" value="HTH_3"/>
    <property type="match status" value="1"/>
</dbReference>
<evidence type="ECO:0000256" key="1">
    <source>
        <dbReference type="ARBA" id="ARBA00005820"/>
    </source>
</evidence>
<keyword evidence="4 6" id="KW-0238">DNA-binding</keyword>
<dbReference type="InterPro" id="IPR010982">
    <property type="entry name" value="Lambda_DNA-bd_dom_sf"/>
</dbReference>
<dbReference type="InterPro" id="IPR001387">
    <property type="entry name" value="Cro/C1-type_HTH"/>
</dbReference>
<dbReference type="SUPFAM" id="SSF52540">
    <property type="entry name" value="P-loop containing nucleoside triphosphate hydrolases"/>
    <property type="match status" value="1"/>
</dbReference>
<dbReference type="SUPFAM" id="SSF48452">
    <property type="entry name" value="TPR-like"/>
    <property type="match status" value="1"/>
</dbReference>
<evidence type="ECO:0000259" key="9">
    <source>
        <dbReference type="PROSITE" id="PS51755"/>
    </source>
</evidence>
<feature type="domain" description="HTH cro/C1-type" evidence="8">
    <location>
        <begin position="27"/>
        <end position="82"/>
    </location>
</feature>
<evidence type="ECO:0000256" key="3">
    <source>
        <dbReference type="ARBA" id="ARBA00023015"/>
    </source>
</evidence>
<dbReference type="PROSITE" id="PS51755">
    <property type="entry name" value="OMPR_PHOB"/>
    <property type="match status" value="1"/>
</dbReference>
<keyword evidence="3" id="KW-0805">Transcription regulation</keyword>
<dbReference type="Proteomes" id="UP001181313">
    <property type="component" value="Unassembled WGS sequence"/>
</dbReference>
<feature type="DNA-binding region" description="OmpR/PhoB-type" evidence="6">
    <location>
        <begin position="89"/>
        <end position="198"/>
    </location>
</feature>
<dbReference type="Gene3D" id="3.40.50.300">
    <property type="entry name" value="P-loop containing nucleotide triphosphate hydrolases"/>
    <property type="match status" value="1"/>
</dbReference>
<dbReference type="SMART" id="SM00530">
    <property type="entry name" value="HTH_XRE"/>
    <property type="match status" value="1"/>
</dbReference>
<dbReference type="InterPro" id="IPR051677">
    <property type="entry name" value="AfsR-DnrI-RedD_regulator"/>
</dbReference>
<dbReference type="SMART" id="SM01043">
    <property type="entry name" value="BTAD"/>
    <property type="match status" value="1"/>
</dbReference>
<dbReference type="InterPro" id="IPR027417">
    <property type="entry name" value="P-loop_NTPase"/>
</dbReference>
<dbReference type="InterPro" id="IPR016032">
    <property type="entry name" value="Sig_transdc_resp-reg_C-effctor"/>
</dbReference>
<dbReference type="InterPro" id="IPR005158">
    <property type="entry name" value="BTAD"/>
</dbReference>
<sequence length="724" mass="79703">MSNFQSARAATSHRLQQREPFSFHTRVRAFRQSAGMTQRQFAEASGISVRTLRDIESGRVGQPQARTLRALAVVLGLDADEIRRSMTSSRKPATQDSIGLRIGILGNLIIERDGIVIDVRSLKLRCLLSLLALCHPQPASFDVIGSTLWPKEPPRSYQNLIHTYVSQARGLLRSSGSGSADQAASCLIRTPTGYMLSVGHGQVDLTRFRDLAKKARQAHAQGEAKAAYELAALAHQCWRGPVLADEPQLALHSVATAAVRQRIENLLLYADLALRFEQPEQVVSALRAAAEDDPLHEGLQSRLMLALASCGEQYEALRVFADVTQRLDAELGLQPGPEIRQVHQRVLRQQLSWPRSALLPWQTEDAWRETRPPVPPLPSEAKPSQLPARTRHFVGRATQIRELDRMLLAPGERDGQVPAALLTGSPGGGKTALALRWAHRVLDHFPDGQLYIDLHGHARRGPLDAQAALTSFLRALGVPGECVPDHLDEAANLYRTRLSGRRFLVVLDNARDEEQIRPLIPGDAGCAVLVTSRHTLPGLVARDGIRRITVDALDDDEALTLLGRLLGPERIEAESLAAMALGRYCGGLPLVIRVLATRLAQHPCLSIAQYYVELQEAGLFRQPALPGDLLSSVQAAFELSYTALPEPARRVFRLLGRTEGTHITAYTVADAAGTTPTETRWSLDRLVDASLLREDAHSRFSLPGPLLRYAKTLLDREEERFQAV</sequence>
<feature type="region of interest" description="Disordered" evidence="7">
    <location>
        <begin position="367"/>
        <end position="386"/>
    </location>
</feature>
<gene>
    <name evidence="10" type="ORF">ROS62_16040</name>
</gene>
<dbReference type="PROSITE" id="PS50943">
    <property type="entry name" value="HTH_CROC1"/>
    <property type="match status" value="1"/>
</dbReference>
<evidence type="ECO:0000256" key="5">
    <source>
        <dbReference type="ARBA" id="ARBA00023163"/>
    </source>
</evidence>
<protein>
    <submittedName>
        <fullName evidence="10">BTAD domain-containing putative transcriptional regulator</fullName>
    </submittedName>
</protein>
<comment type="similarity">
    <text evidence="1">Belongs to the AfsR/DnrI/RedD regulatory family.</text>
</comment>
<dbReference type="InterPro" id="IPR001867">
    <property type="entry name" value="OmpR/PhoB-type_DNA-bd"/>
</dbReference>
<proteinExistence type="inferred from homology"/>
<evidence type="ECO:0000259" key="8">
    <source>
        <dbReference type="PROSITE" id="PS50943"/>
    </source>
</evidence>
<evidence type="ECO:0000313" key="11">
    <source>
        <dbReference type="Proteomes" id="UP001181313"/>
    </source>
</evidence>
<dbReference type="CDD" id="cd15831">
    <property type="entry name" value="BTAD"/>
    <property type="match status" value="1"/>
</dbReference>
<dbReference type="PANTHER" id="PTHR35807:SF1">
    <property type="entry name" value="TRANSCRIPTIONAL REGULATOR REDD"/>
    <property type="match status" value="1"/>
</dbReference>
<dbReference type="PRINTS" id="PR00364">
    <property type="entry name" value="DISEASERSIST"/>
</dbReference>
<dbReference type="InterPro" id="IPR036388">
    <property type="entry name" value="WH-like_DNA-bd_sf"/>
</dbReference>
<comment type="caution">
    <text evidence="10">The sequence shown here is derived from an EMBL/GenBank/DDBJ whole genome shotgun (WGS) entry which is preliminary data.</text>
</comment>
<evidence type="ECO:0000256" key="2">
    <source>
        <dbReference type="ARBA" id="ARBA00023012"/>
    </source>
</evidence>
<evidence type="ECO:0000256" key="7">
    <source>
        <dbReference type="SAM" id="MobiDB-lite"/>
    </source>
</evidence>
<evidence type="ECO:0000313" key="10">
    <source>
        <dbReference type="EMBL" id="MDT3726313.1"/>
    </source>
</evidence>
<keyword evidence="2" id="KW-0902">Two-component regulatory system</keyword>
<accession>A0ABU3I054</accession>
<keyword evidence="5" id="KW-0804">Transcription</keyword>
<dbReference type="Gene3D" id="1.10.260.40">
    <property type="entry name" value="lambda repressor-like DNA-binding domains"/>
    <property type="match status" value="1"/>
</dbReference>
<dbReference type="PANTHER" id="PTHR35807">
    <property type="entry name" value="TRANSCRIPTIONAL REGULATOR REDD-RELATED"/>
    <property type="match status" value="1"/>
</dbReference>
<name>A0ABU3I054_9ACTN</name>
<dbReference type="SUPFAM" id="SSF47413">
    <property type="entry name" value="lambda repressor-like DNA-binding domains"/>
    <property type="match status" value="1"/>
</dbReference>
<feature type="domain" description="OmpR/PhoB-type" evidence="9">
    <location>
        <begin position="89"/>
        <end position="198"/>
    </location>
</feature>
<dbReference type="RefSeq" id="WP_093552077.1">
    <property type="nucleotide sequence ID" value="NZ_JAVSGH010000017.1"/>
</dbReference>
<dbReference type="EMBL" id="JAVSGH010000017">
    <property type="protein sequence ID" value="MDT3726313.1"/>
    <property type="molecule type" value="Genomic_DNA"/>
</dbReference>
<keyword evidence="11" id="KW-1185">Reference proteome</keyword>
<evidence type="ECO:0000256" key="6">
    <source>
        <dbReference type="PROSITE-ProRule" id="PRU01091"/>
    </source>
</evidence>
<reference evidence="10" key="1">
    <citation type="submission" date="2024-05" db="EMBL/GenBank/DDBJ databases">
        <title>30 novel species of actinomycetes from the DSMZ collection.</title>
        <authorList>
            <person name="Nouioui I."/>
        </authorList>
    </citation>
    <scope>NUCLEOTIDE SEQUENCE</scope>
    <source>
        <strain evidence="10">DSM 41972</strain>
    </source>
</reference>
<evidence type="ECO:0000256" key="4">
    <source>
        <dbReference type="ARBA" id="ARBA00023125"/>
    </source>
</evidence>
<dbReference type="Gene3D" id="1.25.40.10">
    <property type="entry name" value="Tetratricopeptide repeat domain"/>
    <property type="match status" value="1"/>
</dbReference>